<protein>
    <submittedName>
        <fullName evidence="2">Uncharacterized protein</fullName>
    </submittedName>
</protein>
<evidence type="ECO:0000256" key="1">
    <source>
        <dbReference type="SAM" id="MobiDB-lite"/>
    </source>
</evidence>
<name>A0A1I4CU77_9HYPH</name>
<keyword evidence="3" id="KW-1185">Reference proteome</keyword>
<accession>A0A1I4CU77</accession>
<dbReference type="AlphaFoldDB" id="A0A1I4CU77"/>
<feature type="region of interest" description="Disordered" evidence="1">
    <location>
        <begin position="22"/>
        <end position="54"/>
    </location>
</feature>
<reference evidence="2 3" key="1">
    <citation type="submission" date="2016-10" db="EMBL/GenBank/DDBJ databases">
        <authorList>
            <person name="Varghese N."/>
            <person name="Submissions S."/>
        </authorList>
    </citation>
    <scope>NUCLEOTIDE SEQUENCE [LARGE SCALE GENOMIC DNA]</scope>
    <source>
        <strain evidence="2 3">DSM 21822</strain>
    </source>
</reference>
<gene>
    <name evidence="2" type="ORF">SAMN04488498_114121</name>
</gene>
<sequence length="54" mass="6051">MPLKKPMTNHVFKLLKLDACGGLRPKDSRSPATDAPLRGNRQEGSKQFAVETWK</sequence>
<evidence type="ECO:0000313" key="2">
    <source>
        <dbReference type="EMBL" id="SFK84874.1"/>
    </source>
</evidence>
<dbReference type="EMBL" id="FOSL01000014">
    <property type="protein sequence ID" value="SFK84874.1"/>
    <property type="molecule type" value="Genomic_DNA"/>
</dbReference>
<dbReference type="Proteomes" id="UP000323300">
    <property type="component" value="Unassembled WGS sequence"/>
</dbReference>
<evidence type="ECO:0000313" key="3">
    <source>
        <dbReference type="Proteomes" id="UP000323300"/>
    </source>
</evidence>
<organism evidence="2 3">
    <name type="scientific">Neomesorhizobium albiziae</name>
    <dbReference type="NCBI Taxonomy" id="335020"/>
    <lineage>
        <taxon>Bacteria</taxon>
        <taxon>Pseudomonadati</taxon>
        <taxon>Pseudomonadota</taxon>
        <taxon>Alphaproteobacteria</taxon>
        <taxon>Hyphomicrobiales</taxon>
        <taxon>Phyllobacteriaceae</taxon>
        <taxon>Neomesorhizobium</taxon>
    </lineage>
</organism>
<proteinExistence type="predicted"/>